<gene>
    <name evidence="1" type="ORF">BofuT4_P116550.1</name>
</gene>
<reference evidence="2" key="1">
    <citation type="journal article" date="2011" name="PLoS Genet.">
        <title>Genomic analysis of the necrotrophic fungal pathogens Sclerotinia sclerotiorum and Botrytis cinerea.</title>
        <authorList>
            <person name="Amselem J."/>
            <person name="Cuomo C.A."/>
            <person name="van Kan J.A."/>
            <person name="Viaud M."/>
            <person name="Benito E.P."/>
            <person name="Couloux A."/>
            <person name="Coutinho P.M."/>
            <person name="de Vries R.P."/>
            <person name="Dyer P.S."/>
            <person name="Fillinger S."/>
            <person name="Fournier E."/>
            <person name="Gout L."/>
            <person name="Hahn M."/>
            <person name="Kohn L."/>
            <person name="Lapalu N."/>
            <person name="Plummer K.M."/>
            <person name="Pradier J.M."/>
            <person name="Quevillon E."/>
            <person name="Sharon A."/>
            <person name="Simon A."/>
            <person name="ten Have A."/>
            <person name="Tudzynski B."/>
            <person name="Tudzynski P."/>
            <person name="Wincker P."/>
            <person name="Andrew M."/>
            <person name="Anthouard V."/>
            <person name="Beever R.E."/>
            <person name="Beffa R."/>
            <person name="Benoit I."/>
            <person name="Bouzid O."/>
            <person name="Brault B."/>
            <person name="Chen Z."/>
            <person name="Choquer M."/>
            <person name="Collemare J."/>
            <person name="Cotton P."/>
            <person name="Danchin E.G."/>
            <person name="Da Silva C."/>
            <person name="Gautier A."/>
            <person name="Giraud C."/>
            <person name="Giraud T."/>
            <person name="Gonzalez C."/>
            <person name="Grossetete S."/>
            <person name="Guldener U."/>
            <person name="Henrissat B."/>
            <person name="Howlett B.J."/>
            <person name="Kodira C."/>
            <person name="Kretschmer M."/>
            <person name="Lappartient A."/>
            <person name="Leroch M."/>
            <person name="Levis C."/>
            <person name="Mauceli E."/>
            <person name="Neuveglise C."/>
            <person name="Oeser B."/>
            <person name="Pearson M."/>
            <person name="Poulain J."/>
            <person name="Poussereau N."/>
            <person name="Quesneville H."/>
            <person name="Rascle C."/>
            <person name="Schumacher J."/>
            <person name="Segurens B."/>
            <person name="Sexton A."/>
            <person name="Silva E."/>
            <person name="Sirven C."/>
            <person name="Soanes D.M."/>
            <person name="Talbot N.J."/>
            <person name="Templeton M."/>
            <person name="Yandava C."/>
            <person name="Yarden O."/>
            <person name="Zeng Q."/>
            <person name="Rollins J.A."/>
            <person name="Lebrun M.H."/>
            <person name="Dickman M."/>
        </authorList>
    </citation>
    <scope>NUCLEOTIDE SEQUENCE [LARGE SCALE GENOMIC DNA]</scope>
    <source>
        <strain evidence="2">T4</strain>
    </source>
</reference>
<evidence type="ECO:0000313" key="1">
    <source>
        <dbReference type="EMBL" id="CCD46105.1"/>
    </source>
</evidence>
<dbReference type="HOGENOM" id="CLU_2222838_0_0_1"/>
<proteinExistence type="predicted"/>
<evidence type="ECO:0000313" key="2">
    <source>
        <dbReference type="Proteomes" id="UP000008177"/>
    </source>
</evidence>
<accession>G2Y0E0</accession>
<dbReference type="AlphaFoldDB" id="G2Y0E0"/>
<sequence>MDSIRYAIFGFLEPRIFKSCRKTPKSGIQGYHHLPLRPPSKDQLKKIDRDPDFGYLGNLNGLLKDSQQWLHAVAAMGGFRANFPIPIPKPLSMGSQSEAPIPSHYE</sequence>
<dbReference type="InParanoid" id="G2Y0E0"/>
<dbReference type="Proteomes" id="UP000008177">
    <property type="component" value="Unplaced contigs"/>
</dbReference>
<protein>
    <submittedName>
        <fullName evidence="1">Uncharacterized protein</fullName>
    </submittedName>
</protein>
<organism evidence="1 2">
    <name type="scientific">Botryotinia fuckeliana (strain T4)</name>
    <name type="common">Noble rot fungus</name>
    <name type="synonym">Botrytis cinerea</name>
    <dbReference type="NCBI Taxonomy" id="999810"/>
    <lineage>
        <taxon>Eukaryota</taxon>
        <taxon>Fungi</taxon>
        <taxon>Dikarya</taxon>
        <taxon>Ascomycota</taxon>
        <taxon>Pezizomycotina</taxon>
        <taxon>Leotiomycetes</taxon>
        <taxon>Helotiales</taxon>
        <taxon>Sclerotiniaceae</taxon>
        <taxon>Botrytis</taxon>
    </lineage>
</organism>
<name>G2Y0E0_BOTF4</name>
<dbReference type="EMBL" id="FQ790281">
    <property type="protein sequence ID" value="CCD46105.1"/>
    <property type="molecule type" value="Genomic_DNA"/>
</dbReference>